<name>A0A2U2J229_9SPHN</name>
<evidence type="ECO:0000256" key="1">
    <source>
        <dbReference type="ARBA" id="ARBA00006436"/>
    </source>
</evidence>
<gene>
    <name evidence="3" type="ORF">DF286_05575</name>
</gene>
<dbReference type="OrthoDB" id="7158889at2"/>
<reference evidence="3 4" key="1">
    <citation type="submission" date="2018-05" db="EMBL/GenBank/DDBJ databases">
        <title>Genome of Sphingosinicella humi QZX222.</title>
        <authorList>
            <person name="Qiao Z."/>
            <person name="Wang G."/>
        </authorList>
    </citation>
    <scope>NUCLEOTIDE SEQUENCE [LARGE SCALE GENOMIC DNA]</scope>
    <source>
        <strain evidence="3 4">QZX222</strain>
    </source>
</reference>
<comment type="caution">
    <text evidence="3">The sequence shown here is derived from an EMBL/GenBank/DDBJ whole genome shotgun (WGS) entry which is preliminary data.</text>
</comment>
<dbReference type="InterPro" id="IPR021150">
    <property type="entry name" value="Ubiq_cyt_c_chap"/>
</dbReference>
<comment type="similarity">
    <text evidence="1">Belongs to the UPF0174 family.</text>
</comment>
<protein>
    <submittedName>
        <fullName evidence="3">Ubiquinol-cytochrome C chaperone</fullName>
    </submittedName>
</protein>
<dbReference type="AlphaFoldDB" id="A0A2U2J229"/>
<evidence type="ECO:0000259" key="2">
    <source>
        <dbReference type="Pfam" id="PF03981"/>
    </source>
</evidence>
<evidence type="ECO:0000313" key="3">
    <source>
        <dbReference type="EMBL" id="PWG02393.1"/>
    </source>
</evidence>
<sequence length="172" mass="18847">MAFLSRIFGEKRDRERLRPLYAEIVALARDPAWYREGEVPDTLDGRFDMVAAVLALVLLRLEREGDAAKDESVLLTEAFIADMDGSVRQLGIGDLMVGKHVGRMVSALGGRVAAFREAAAGPLDTPVTRNIFHESPPSEAAVRFVSARLADLRDRMAAFPADRLLAGEVPRS</sequence>
<feature type="domain" description="Ubiquinol-cytochrome c chaperone" evidence="2">
    <location>
        <begin position="38"/>
        <end position="168"/>
    </location>
</feature>
<evidence type="ECO:0000313" key="4">
    <source>
        <dbReference type="Proteomes" id="UP000245916"/>
    </source>
</evidence>
<dbReference type="Pfam" id="PF03981">
    <property type="entry name" value="Ubiq_cyt_C_chap"/>
    <property type="match status" value="1"/>
</dbReference>
<accession>A0A2U2J229</accession>
<dbReference type="EMBL" id="QFFF01000001">
    <property type="protein sequence ID" value="PWG02393.1"/>
    <property type="molecule type" value="Genomic_DNA"/>
</dbReference>
<dbReference type="Proteomes" id="UP000245916">
    <property type="component" value="Unassembled WGS sequence"/>
</dbReference>
<keyword evidence="4" id="KW-1185">Reference proteome</keyword>
<organism evidence="3 4">
    <name type="scientific">Allosphingosinicella humi</name>
    <dbReference type="NCBI Taxonomy" id="2068657"/>
    <lineage>
        <taxon>Bacteria</taxon>
        <taxon>Pseudomonadati</taxon>
        <taxon>Pseudomonadota</taxon>
        <taxon>Alphaproteobacteria</taxon>
        <taxon>Sphingomonadales</taxon>
        <taxon>Sphingomonadaceae</taxon>
        <taxon>Allosphingosinicella</taxon>
    </lineage>
</organism>
<proteinExistence type="inferred from homology"/>